<gene>
    <name evidence="2" type="ORF">BLNAU_14315</name>
</gene>
<name>A0ABQ9XKK6_9EUKA</name>
<dbReference type="EMBL" id="JARBJD010000130">
    <property type="protein sequence ID" value="KAK2950786.1"/>
    <property type="molecule type" value="Genomic_DNA"/>
</dbReference>
<keyword evidence="3" id="KW-1185">Reference proteome</keyword>
<evidence type="ECO:0000313" key="3">
    <source>
        <dbReference type="Proteomes" id="UP001281761"/>
    </source>
</evidence>
<protein>
    <submittedName>
        <fullName evidence="2">Uncharacterized protein</fullName>
    </submittedName>
</protein>
<feature type="compositionally biased region" description="Polar residues" evidence="1">
    <location>
        <begin position="113"/>
        <end position="139"/>
    </location>
</feature>
<accession>A0ABQ9XKK6</accession>
<proteinExistence type="predicted"/>
<evidence type="ECO:0000256" key="1">
    <source>
        <dbReference type="SAM" id="MobiDB-lite"/>
    </source>
</evidence>
<reference evidence="2 3" key="1">
    <citation type="journal article" date="2022" name="bioRxiv">
        <title>Genomics of Preaxostyla Flagellates Illuminates Evolutionary Transitions and the Path Towards Mitochondrial Loss.</title>
        <authorList>
            <person name="Novak L.V.F."/>
            <person name="Treitli S.C."/>
            <person name="Pyrih J."/>
            <person name="Halakuc P."/>
            <person name="Pipaliya S.V."/>
            <person name="Vacek V."/>
            <person name="Brzon O."/>
            <person name="Soukal P."/>
            <person name="Eme L."/>
            <person name="Dacks J.B."/>
            <person name="Karnkowska A."/>
            <person name="Elias M."/>
            <person name="Hampl V."/>
        </authorList>
    </citation>
    <scope>NUCLEOTIDE SEQUENCE [LARGE SCALE GENOMIC DNA]</scope>
    <source>
        <strain evidence="2">NAU3</strain>
        <tissue evidence="2">Gut</tissue>
    </source>
</reference>
<comment type="caution">
    <text evidence="2">The sequence shown here is derived from an EMBL/GenBank/DDBJ whole genome shotgun (WGS) entry which is preliminary data.</text>
</comment>
<feature type="region of interest" description="Disordered" evidence="1">
    <location>
        <begin position="103"/>
        <end position="139"/>
    </location>
</feature>
<organism evidence="2 3">
    <name type="scientific">Blattamonas nauphoetae</name>
    <dbReference type="NCBI Taxonomy" id="2049346"/>
    <lineage>
        <taxon>Eukaryota</taxon>
        <taxon>Metamonada</taxon>
        <taxon>Preaxostyla</taxon>
        <taxon>Oxymonadida</taxon>
        <taxon>Blattamonas</taxon>
    </lineage>
</organism>
<dbReference type="Proteomes" id="UP001281761">
    <property type="component" value="Unassembled WGS sequence"/>
</dbReference>
<evidence type="ECO:0000313" key="2">
    <source>
        <dbReference type="EMBL" id="KAK2950786.1"/>
    </source>
</evidence>
<sequence>MTLYINSANEGIVVYKSVEKSKPIFAAPLSFSYGSPEFCSPTTPVHASPPIEQNANPPSYRFLLSAPNTTSQRTHFCMVNEQIEPSSFFTQYPTFYYPFPLPPTQQLRENSHPNKNSSLDVPSSACSTPSPNTNSTADS</sequence>